<organism evidence="6 7">
    <name type="scientific">Pontibacterium sinense</name>
    <dbReference type="NCBI Taxonomy" id="2781979"/>
    <lineage>
        <taxon>Bacteria</taxon>
        <taxon>Pseudomonadati</taxon>
        <taxon>Pseudomonadota</taxon>
        <taxon>Gammaproteobacteria</taxon>
        <taxon>Oceanospirillales</taxon>
        <taxon>Oceanospirillaceae</taxon>
        <taxon>Pontibacterium</taxon>
    </lineage>
</organism>
<sequence>MKGVLFLAFIALLAGLSIFSVIELHSLYFAMHSFIGELGVVMLLIFTLLITLRYLGLMLFSMLNNIRRTARRHKPNRDYPKVSIIVPAYNEDVVIQKSLISIMEQTYPRLEIIVVDDGSADATFVKAKQLEYDNGVSSLKVLRKPNGGKAKALNYGMEHSSGELIMVVDADSKLSDDAIERMVPYFDDIRVAAVAGSVYVSNRINTLTRLQALEYIEGLNMARNGQAFFKLVSIIPGPIGVFRKTALQEVGGYDSDTFAEDADLTLKLIAAGYRIDFEPEAFAYTEAPDSLLDLLKQRYRWTRGILQSLAKHKSMMLHVMRRPKISLVLWYMFFESILWPFMDVLGALFFIYVSYTSGTSAFIFYWWLLFTLLDLAGALYCVLTTRESLSLTWYAIFYRLYFISVINVSKIFATIEEWMNLKMDWGKLNRKGNL</sequence>
<keyword evidence="2" id="KW-0328">Glycosyltransferase</keyword>
<dbReference type="PANTHER" id="PTHR43630">
    <property type="entry name" value="POLY-BETA-1,6-N-ACETYL-D-GLUCOSAMINE SYNTHASE"/>
    <property type="match status" value="1"/>
</dbReference>
<dbReference type="EMBL" id="JADEYS010000001">
    <property type="protein sequence ID" value="MBE9395668.1"/>
    <property type="molecule type" value="Genomic_DNA"/>
</dbReference>
<protein>
    <submittedName>
        <fullName evidence="6">Glycosyltransferase family 2 protein</fullName>
    </submittedName>
</protein>
<keyword evidence="4" id="KW-0472">Membrane</keyword>
<feature type="transmembrane region" description="Helical" evidence="4">
    <location>
        <begin position="40"/>
        <end position="63"/>
    </location>
</feature>
<keyword evidence="4" id="KW-1133">Transmembrane helix</keyword>
<dbReference type="SUPFAM" id="SSF53448">
    <property type="entry name" value="Nucleotide-diphospho-sugar transferases"/>
    <property type="match status" value="1"/>
</dbReference>
<proteinExistence type="inferred from homology"/>
<evidence type="ECO:0000256" key="1">
    <source>
        <dbReference type="ARBA" id="ARBA00006739"/>
    </source>
</evidence>
<evidence type="ECO:0000259" key="5">
    <source>
        <dbReference type="Pfam" id="PF00535"/>
    </source>
</evidence>
<feature type="transmembrane region" description="Helical" evidence="4">
    <location>
        <begin position="395"/>
        <end position="415"/>
    </location>
</feature>
<comment type="caution">
    <text evidence="6">The sequence shown here is derived from an EMBL/GenBank/DDBJ whole genome shotgun (WGS) entry which is preliminary data.</text>
</comment>
<dbReference type="RefSeq" id="WP_193951228.1">
    <property type="nucleotide sequence ID" value="NZ_JADEYS010000001.1"/>
</dbReference>
<reference evidence="6" key="1">
    <citation type="submission" date="2020-10" db="EMBL/GenBank/DDBJ databases">
        <title>Bacterium isolated from coastal waters sediment.</title>
        <authorList>
            <person name="Chen R.-J."/>
            <person name="Lu D.-C."/>
            <person name="Zhu K.-L."/>
            <person name="Du Z.-J."/>
        </authorList>
    </citation>
    <scope>NUCLEOTIDE SEQUENCE</scope>
    <source>
        <strain evidence="6">N1Y112</strain>
    </source>
</reference>
<evidence type="ECO:0000256" key="4">
    <source>
        <dbReference type="SAM" id="Phobius"/>
    </source>
</evidence>
<dbReference type="InterPro" id="IPR029044">
    <property type="entry name" value="Nucleotide-diphossugar_trans"/>
</dbReference>
<dbReference type="Gene3D" id="3.90.550.10">
    <property type="entry name" value="Spore Coat Polysaccharide Biosynthesis Protein SpsA, Chain A"/>
    <property type="match status" value="1"/>
</dbReference>
<accession>A0A8J7FGQ1</accession>
<dbReference type="CDD" id="cd06423">
    <property type="entry name" value="CESA_like"/>
    <property type="match status" value="1"/>
</dbReference>
<feature type="transmembrane region" description="Helical" evidence="4">
    <location>
        <begin position="364"/>
        <end position="383"/>
    </location>
</feature>
<gene>
    <name evidence="6" type="ORF">IOQ59_00155</name>
</gene>
<dbReference type="PANTHER" id="PTHR43630:SF1">
    <property type="entry name" value="POLY-BETA-1,6-N-ACETYL-D-GLUCOSAMINE SYNTHASE"/>
    <property type="match status" value="1"/>
</dbReference>
<dbReference type="GO" id="GO:0016757">
    <property type="term" value="F:glycosyltransferase activity"/>
    <property type="evidence" value="ECO:0007669"/>
    <property type="project" value="UniProtKB-KW"/>
</dbReference>
<dbReference type="Pfam" id="PF00535">
    <property type="entry name" value="Glycos_transf_2"/>
    <property type="match status" value="1"/>
</dbReference>
<dbReference type="AlphaFoldDB" id="A0A8J7FGQ1"/>
<keyword evidence="7" id="KW-1185">Reference proteome</keyword>
<evidence type="ECO:0000256" key="2">
    <source>
        <dbReference type="ARBA" id="ARBA00022676"/>
    </source>
</evidence>
<comment type="similarity">
    <text evidence="1">Belongs to the glycosyltransferase 2 family.</text>
</comment>
<feature type="transmembrane region" description="Helical" evidence="4">
    <location>
        <begin position="328"/>
        <end position="352"/>
    </location>
</feature>
<keyword evidence="4" id="KW-0812">Transmembrane</keyword>
<keyword evidence="3" id="KW-0808">Transferase</keyword>
<evidence type="ECO:0000313" key="6">
    <source>
        <dbReference type="EMBL" id="MBE9395668.1"/>
    </source>
</evidence>
<evidence type="ECO:0000313" key="7">
    <source>
        <dbReference type="Proteomes" id="UP000640333"/>
    </source>
</evidence>
<dbReference type="Proteomes" id="UP000640333">
    <property type="component" value="Unassembled WGS sequence"/>
</dbReference>
<name>A0A8J7FGQ1_9GAMM</name>
<evidence type="ECO:0000256" key="3">
    <source>
        <dbReference type="ARBA" id="ARBA00022679"/>
    </source>
</evidence>
<dbReference type="InterPro" id="IPR001173">
    <property type="entry name" value="Glyco_trans_2-like"/>
</dbReference>
<feature type="domain" description="Glycosyltransferase 2-like" evidence="5">
    <location>
        <begin position="83"/>
        <end position="250"/>
    </location>
</feature>